<dbReference type="Pfam" id="PF00454">
    <property type="entry name" value="PI3_PI4_kinase"/>
    <property type="match status" value="1"/>
</dbReference>
<dbReference type="PANTHER" id="PTHR45800:SF11">
    <property type="entry name" value="PHOSPHATIDYLINOSITOL 3-KINASE-RELATED PROTEIN KINASE"/>
    <property type="match status" value="1"/>
</dbReference>
<keyword evidence="4 7" id="KW-0418">Kinase</keyword>
<organism evidence="7 8">
    <name type="scientific">Achlya hypogyna</name>
    <name type="common">Oomycete</name>
    <name type="synonym">Protoachlya hypogyna</name>
    <dbReference type="NCBI Taxonomy" id="1202772"/>
    <lineage>
        <taxon>Eukaryota</taxon>
        <taxon>Sar</taxon>
        <taxon>Stramenopiles</taxon>
        <taxon>Oomycota</taxon>
        <taxon>Saprolegniomycetes</taxon>
        <taxon>Saprolegniales</taxon>
        <taxon>Achlyaceae</taxon>
        <taxon>Achlya</taxon>
    </lineage>
</organism>
<evidence type="ECO:0000256" key="4">
    <source>
        <dbReference type="ARBA" id="ARBA00022777"/>
    </source>
</evidence>
<protein>
    <submittedName>
        <fullName evidence="7">Sporangia induced phosphatidyl inositol kinase</fullName>
    </submittedName>
</protein>
<keyword evidence="3" id="KW-0547">Nucleotide-binding</keyword>
<evidence type="ECO:0000313" key="7">
    <source>
        <dbReference type="EMBL" id="OQR90372.1"/>
    </source>
</evidence>
<keyword evidence="5" id="KW-0067">ATP-binding</keyword>
<dbReference type="EMBL" id="JNBR01000635">
    <property type="protein sequence ID" value="OQR90372.1"/>
    <property type="molecule type" value="Genomic_DNA"/>
</dbReference>
<keyword evidence="8" id="KW-1185">Reference proteome</keyword>
<gene>
    <name evidence="7" type="ORF">ACHHYP_05583</name>
</gene>
<dbReference type="PANTHER" id="PTHR45800">
    <property type="entry name" value="PHOSPHATIDYLINOSITOL 4-KINASE GAMMA"/>
    <property type="match status" value="1"/>
</dbReference>
<evidence type="ECO:0000256" key="2">
    <source>
        <dbReference type="ARBA" id="ARBA00022679"/>
    </source>
</evidence>
<dbReference type="GO" id="GO:0005524">
    <property type="term" value="F:ATP binding"/>
    <property type="evidence" value="ECO:0007669"/>
    <property type="project" value="UniProtKB-KW"/>
</dbReference>
<keyword evidence="2" id="KW-0808">Transferase</keyword>
<dbReference type="OrthoDB" id="5839at2759"/>
<comment type="similarity">
    <text evidence="1">Belongs to the PI3/PI4-kinase family. Type II PI4K subfamily.</text>
</comment>
<sequence length="485" mass="53491">MVTSSYFSTVFGTKSKHILAKRSPKTTLLSSTEQENDCSRDELEEATLREELADFAQQSRLTSLQIPLAPEQQPVVETIIRSFDNLRFIMKTEAVIVVKSDAPSDETDVFVNVPQLATKGYDAFVNYLRHDRLDSMGGHRVRMLWDVAEVQSDTHHAFNAVSEGDGGVYSVSSSTGVKVALFKPTDEEAFVREGIQAGEGAIREEAAYVLDAAMGGFSGVPPTAVAQLHVANCKPKVSVKHPAKNNKSWFKLGAVQRFLQSTAGSMEGYGMPHSLEKAVKLATVDQVHRIGVLDIRTFNTDRHAGNILLVGDVAPYTLVPIDHGCILPSWDRLSEARFDWLGYPQANVPFSRTTREHIAKLDVSEDAHRLRRLGIGEECIATLRICTLVLQEATLAGMHPTVCDSRYTKPGHTLSWIGAFLQRDGCFEDPSQLENAVAKACSACGIPYSWTTNAHGEAKFEGILSRRPPGAFYACLRLVLHQYFH</sequence>
<dbReference type="GO" id="GO:0016301">
    <property type="term" value="F:kinase activity"/>
    <property type="evidence" value="ECO:0007669"/>
    <property type="project" value="UniProtKB-KW"/>
</dbReference>
<evidence type="ECO:0000256" key="1">
    <source>
        <dbReference type="ARBA" id="ARBA00008941"/>
    </source>
</evidence>
<reference evidence="7 8" key="1">
    <citation type="journal article" date="2014" name="Genome Biol. Evol.">
        <title>The secreted proteins of Achlya hypogyna and Thraustotheca clavata identify the ancestral oomycete secretome and reveal gene acquisitions by horizontal gene transfer.</title>
        <authorList>
            <person name="Misner I."/>
            <person name="Blouin N."/>
            <person name="Leonard G."/>
            <person name="Richards T.A."/>
            <person name="Lane C.E."/>
        </authorList>
    </citation>
    <scope>NUCLEOTIDE SEQUENCE [LARGE SCALE GENOMIC DNA]</scope>
    <source>
        <strain evidence="7 8">ATCC 48635</strain>
    </source>
</reference>
<dbReference type="Proteomes" id="UP000243579">
    <property type="component" value="Unassembled WGS sequence"/>
</dbReference>
<dbReference type="InterPro" id="IPR000403">
    <property type="entry name" value="PI3/4_kinase_cat_dom"/>
</dbReference>
<feature type="domain" description="PI3K/PI4K catalytic" evidence="6">
    <location>
        <begin position="193"/>
        <end position="397"/>
    </location>
</feature>
<comment type="caution">
    <text evidence="7">The sequence shown here is derived from an EMBL/GenBank/DDBJ whole genome shotgun (WGS) entry which is preliminary data.</text>
</comment>
<evidence type="ECO:0000259" key="6">
    <source>
        <dbReference type="Pfam" id="PF00454"/>
    </source>
</evidence>
<accession>A0A1V9YXF0</accession>
<name>A0A1V9YXF0_ACHHY</name>
<dbReference type="STRING" id="1202772.A0A1V9YXF0"/>
<evidence type="ECO:0000256" key="5">
    <source>
        <dbReference type="ARBA" id="ARBA00022840"/>
    </source>
</evidence>
<dbReference type="AlphaFoldDB" id="A0A1V9YXF0"/>
<dbReference type="InterPro" id="IPR044571">
    <property type="entry name" value="P4KG1-8"/>
</dbReference>
<evidence type="ECO:0000313" key="8">
    <source>
        <dbReference type="Proteomes" id="UP000243579"/>
    </source>
</evidence>
<proteinExistence type="inferred from homology"/>
<evidence type="ECO:0000256" key="3">
    <source>
        <dbReference type="ARBA" id="ARBA00022741"/>
    </source>
</evidence>